<dbReference type="InterPro" id="IPR002201">
    <property type="entry name" value="Glyco_trans_9"/>
</dbReference>
<dbReference type="GO" id="GO:0009103">
    <property type="term" value="P:lipopolysaccharide biosynthetic process"/>
    <property type="evidence" value="ECO:0007669"/>
    <property type="project" value="TreeGrafter"/>
</dbReference>
<dbReference type="SUPFAM" id="SSF53756">
    <property type="entry name" value="UDP-Glycosyltransferase/glycogen phosphorylase"/>
    <property type="match status" value="2"/>
</dbReference>
<gene>
    <name evidence="3" type="ORF">KK488_11220</name>
</gene>
<evidence type="ECO:0000259" key="2">
    <source>
        <dbReference type="Pfam" id="PF00534"/>
    </source>
</evidence>
<name>A0A9X1IRQ2_9SPHN</name>
<protein>
    <submittedName>
        <fullName evidence="3">Glycosyltransferase</fullName>
        <ecNumber evidence="3">2.4.-.-</ecNumber>
    </submittedName>
</protein>
<feature type="domain" description="Glycosyl transferase family 1" evidence="2">
    <location>
        <begin position="224"/>
        <end position="382"/>
    </location>
</feature>
<keyword evidence="1 3" id="KW-0808">Transferase</keyword>
<keyword evidence="4" id="KW-1185">Reference proteome</keyword>
<dbReference type="CDD" id="cd03789">
    <property type="entry name" value="GT9_LPS_heptosyltransferase"/>
    <property type="match status" value="1"/>
</dbReference>
<evidence type="ECO:0000313" key="3">
    <source>
        <dbReference type="EMBL" id="MBT2187514.1"/>
    </source>
</evidence>
<reference evidence="3" key="1">
    <citation type="submission" date="2021-05" db="EMBL/GenBank/DDBJ databases">
        <title>Genome of Sphingobium sp. strain.</title>
        <authorList>
            <person name="Fan R."/>
        </authorList>
    </citation>
    <scope>NUCLEOTIDE SEQUENCE</scope>
    <source>
        <strain evidence="3">H33</strain>
    </source>
</reference>
<dbReference type="CDD" id="cd03809">
    <property type="entry name" value="GT4_MtfB-like"/>
    <property type="match status" value="1"/>
</dbReference>
<dbReference type="EC" id="2.4.-.-" evidence="3"/>
<dbReference type="Gene3D" id="3.40.50.2000">
    <property type="entry name" value="Glycogen Phosphorylase B"/>
    <property type="match status" value="4"/>
</dbReference>
<dbReference type="Pfam" id="PF00534">
    <property type="entry name" value="Glycos_transf_1"/>
    <property type="match status" value="1"/>
</dbReference>
<evidence type="ECO:0000313" key="4">
    <source>
        <dbReference type="Proteomes" id="UP001138757"/>
    </source>
</evidence>
<proteinExistence type="predicted"/>
<dbReference type="RefSeq" id="WP_214623565.1">
    <property type="nucleotide sequence ID" value="NZ_JAHGAW010000007.1"/>
</dbReference>
<dbReference type="Proteomes" id="UP001138757">
    <property type="component" value="Unassembled WGS sequence"/>
</dbReference>
<sequence>MHILIDLQGGQSASRTRGIGRYSTALAQAIARNSGEHKITFLLNELLPDSMPDLIKSFKGVAEPHQFVSFRAPGPTAGNYPENWWRQRAAELIREQFISDLGPDVVLNLSLFEGAIDNSVTSVGLLPAKCPVATVIYDLIPLQEPGKYLVDPHQRTWYLRKLESLRRSELLLAISDYTKSEAIDCLGIHESRIVTIHSAADKRFTNEGIDKARKEAALRRAHITRKFVMFTSAFEPRKNFEGLVRAFGMLPYQLRREYQLVLVCAISLEGQIALRRIADDMGMSEDELVFGGYVSDEDLVALYAQASLFVLPAFAEGFGLPALEAMACGALAIGSNLTSVPEVIGIEDGLFDPHDLEDMSEKIGQSLTDESLRQRLRDQAKHQLQKYSWDNSALITINALENLVEQVPCGRGDLLVSAIGAINGFSVPSPADIVQVSQAIQSNEETVAAIEGGSFYRAIESADAPRDEDIRVVRSVTWGSDDAPRILLLKVDHIGDLLVSLEGIAQLRAFWPKAHITLVCGPWNVDLARSLGMFDEVLACQFLPPTGAEIISDEAEEYFVKSGIDDYLELNLGNFDIAIDLRYYIDSLVLLEFTDAKYKAGFAPSGYQPPLDLALALVPDEAISVQMGPRIGSLISSVIATFGHSDVAARALIGQKGSRRAFDEGPIVGIAPGTGNPIKAWGRERFYELTRLLTRKGCKIVLFGGAGDAEDSAFIMRAATPDMALDLSGKVPLPELSQHFIELDAFIGNDTSTTHLAAMLGIPTICLFSGQSHLGSWRPLGREVLTMQRKIACAPCHLRQLELCEHEHKCMGIPPGFVASEVEQLLKHTS</sequence>
<dbReference type="AlphaFoldDB" id="A0A9X1IRQ2"/>
<dbReference type="GO" id="GO:0016757">
    <property type="term" value="F:glycosyltransferase activity"/>
    <property type="evidence" value="ECO:0007669"/>
    <property type="project" value="UniProtKB-KW"/>
</dbReference>
<keyword evidence="3" id="KW-0328">Glycosyltransferase</keyword>
<comment type="caution">
    <text evidence="3">The sequence shown here is derived from an EMBL/GenBank/DDBJ whole genome shotgun (WGS) entry which is preliminary data.</text>
</comment>
<dbReference type="Pfam" id="PF01075">
    <property type="entry name" value="Glyco_transf_9"/>
    <property type="match status" value="1"/>
</dbReference>
<dbReference type="PANTHER" id="PTHR46401:SF2">
    <property type="entry name" value="GLYCOSYLTRANSFERASE WBBK-RELATED"/>
    <property type="match status" value="1"/>
</dbReference>
<organism evidence="3 4">
    <name type="scientific">Sphingobium nicotianae</name>
    <dbReference type="NCBI Taxonomy" id="2782607"/>
    <lineage>
        <taxon>Bacteria</taxon>
        <taxon>Pseudomonadati</taxon>
        <taxon>Pseudomonadota</taxon>
        <taxon>Alphaproteobacteria</taxon>
        <taxon>Sphingomonadales</taxon>
        <taxon>Sphingomonadaceae</taxon>
        <taxon>Sphingobium</taxon>
    </lineage>
</organism>
<dbReference type="InterPro" id="IPR001296">
    <property type="entry name" value="Glyco_trans_1"/>
</dbReference>
<dbReference type="EMBL" id="JAHGAW010000007">
    <property type="protein sequence ID" value="MBT2187514.1"/>
    <property type="molecule type" value="Genomic_DNA"/>
</dbReference>
<dbReference type="PANTHER" id="PTHR46401">
    <property type="entry name" value="GLYCOSYLTRANSFERASE WBBK-RELATED"/>
    <property type="match status" value="1"/>
</dbReference>
<accession>A0A9X1IRQ2</accession>
<evidence type="ECO:0000256" key="1">
    <source>
        <dbReference type="ARBA" id="ARBA00022679"/>
    </source>
</evidence>